<organism evidence="2 3">
    <name type="scientific">Rhizobium subbaraonis</name>
    <dbReference type="NCBI Taxonomy" id="908946"/>
    <lineage>
        <taxon>Bacteria</taxon>
        <taxon>Pseudomonadati</taxon>
        <taxon>Pseudomonadota</taxon>
        <taxon>Alphaproteobacteria</taxon>
        <taxon>Hyphomicrobiales</taxon>
        <taxon>Rhizobiaceae</taxon>
        <taxon>Rhizobium/Agrobacterium group</taxon>
        <taxon>Rhizobium</taxon>
    </lineage>
</organism>
<evidence type="ECO:0000313" key="2">
    <source>
        <dbReference type="EMBL" id="SOC37283.1"/>
    </source>
</evidence>
<keyword evidence="3" id="KW-1185">Reference proteome</keyword>
<dbReference type="RefSeq" id="WP_097137696.1">
    <property type="nucleotide sequence ID" value="NZ_OBQD01000004.1"/>
</dbReference>
<dbReference type="Proteomes" id="UP000219167">
    <property type="component" value="Unassembled WGS sequence"/>
</dbReference>
<reference evidence="2 3" key="1">
    <citation type="submission" date="2017-08" db="EMBL/GenBank/DDBJ databases">
        <authorList>
            <person name="de Groot N.N."/>
        </authorList>
    </citation>
    <scope>NUCLEOTIDE SEQUENCE [LARGE SCALE GENOMIC DNA]</scope>
    <source>
        <strain evidence="2 3">JC85</strain>
    </source>
</reference>
<gene>
    <name evidence="2" type="ORF">SAMN05892877_10492</name>
</gene>
<feature type="region of interest" description="Disordered" evidence="1">
    <location>
        <begin position="39"/>
        <end position="65"/>
    </location>
</feature>
<name>A0A285U6C9_9HYPH</name>
<dbReference type="OrthoDB" id="8372831at2"/>
<dbReference type="EMBL" id="OBQD01000004">
    <property type="protein sequence ID" value="SOC37283.1"/>
    <property type="molecule type" value="Genomic_DNA"/>
</dbReference>
<sequence length="65" mass="7223">MLSNLLSVLRFDRPETADTGTFADGTFQLAEHELKRLPKTGRGQISYGRDYGRDRSVQPGAIGRV</sequence>
<evidence type="ECO:0000256" key="1">
    <source>
        <dbReference type="SAM" id="MobiDB-lite"/>
    </source>
</evidence>
<dbReference type="AlphaFoldDB" id="A0A285U6C9"/>
<protein>
    <submittedName>
        <fullName evidence="2">Uncharacterized protein</fullName>
    </submittedName>
</protein>
<evidence type="ECO:0000313" key="3">
    <source>
        <dbReference type="Proteomes" id="UP000219167"/>
    </source>
</evidence>
<proteinExistence type="predicted"/>
<accession>A0A285U6C9</accession>